<dbReference type="Proteomes" id="UP000025171">
    <property type="component" value="Unassembled WGS sequence"/>
</dbReference>
<dbReference type="PROSITE" id="PS51257">
    <property type="entry name" value="PROKAR_LIPOPROTEIN"/>
    <property type="match status" value="1"/>
</dbReference>
<reference evidence="1 2" key="1">
    <citation type="journal article" date="2014" name="Antonie Van Leeuwenhoek">
        <title>Hyphomonas beringensis sp. nov. and Hyphomonas chukchiensis sp. nov., isolated from surface seawater of the Bering Sea and Chukchi Sea.</title>
        <authorList>
            <person name="Li C."/>
            <person name="Lai Q."/>
            <person name="Li G."/>
            <person name="Dong C."/>
            <person name="Wang J."/>
            <person name="Liao Y."/>
            <person name="Shao Z."/>
        </authorList>
    </citation>
    <scope>NUCLEOTIDE SEQUENCE [LARGE SCALE GENOMIC DNA]</scope>
    <source>
        <strain evidence="1 2">MHS-2</strain>
    </source>
</reference>
<keyword evidence="2" id="KW-1185">Reference proteome</keyword>
<dbReference type="OrthoDB" id="9796962at2"/>
<dbReference type="AlphaFoldDB" id="A0A059FJX6"/>
<name>A0A059FJX6_9PROT</name>
<dbReference type="PATRIC" id="fig|1280950.3.peg.2625"/>
<dbReference type="PANTHER" id="PTHR36302">
    <property type="entry name" value="BLR7088 PROTEIN"/>
    <property type="match status" value="1"/>
</dbReference>
<evidence type="ECO:0000313" key="2">
    <source>
        <dbReference type="Proteomes" id="UP000025171"/>
    </source>
</evidence>
<dbReference type="STRING" id="1280950.HJO_13091"/>
<evidence type="ECO:0008006" key="3">
    <source>
        <dbReference type="Google" id="ProtNLM"/>
    </source>
</evidence>
<dbReference type="PANTHER" id="PTHR36302:SF1">
    <property type="entry name" value="COPPER CHAPERONE PCU(A)C"/>
    <property type="match status" value="1"/>
</dbReference>
<dbReference type="InterPro" id="IPR036182">
    <property type="entry name" value="PCuAC_sf"/>
</dbReference>
<dbReference type="InterPro" id="IPR007410">
    <property type="entry name" value="LpqE-like"/>
</dbReference>
<dbReference type="EMBL" id="ARYK01000006">
    <property type="protein sequence ID" value="KCZ90788.1"/>
    <property type="molecule type" value="Genomic_DNA"/>
</dbReference>
<protein>
    <recommendedName>
        <fullName evidence="3">Lipoprotein</fullName>
    </recommendedName>
</protein>
<dbReference type="RefSeq" id="WP_051618596.1">
    <property type="nucleotide sequence ID" value="NZ_ARYK01000006.1"/>
</dbReference>
<accession>A0A059FJX6</accession>
<dbReference type="Gene3D" id="2.60.40.1890">
    <property type="entry name" value="PCu(A)C copper chaperone"/>
    <property type="match status" value="1"/>
</dbReference>
<organism evidence="1 2">
    <name type="scientific">Hyphomonas johnsonii MHS-2</name>
    <dbReference type="NCBI Taxonomy" id="1280950"/>
    <lineage>
        <taxon>Bacteria</taxon>
        <taxon>Pseudomonadati</taxon>
        <taxon>Pseudomonadota</taxon>
        <taxon>Alphaproteobacteria</taxon>
        <taxon>Hyphomonadales</taxon>
        <taxon>Hyphomonadaceae</taxon>
        <taxon>Hyphomonas</taxon>
    </lineage>
</organism>
<proteinExistence type="predicted"/>
<dbReference type="Pfam" id="PF04314">
    <property type="entry name" value="PCuAC"/>
    <property type="match status" value="1"/>
</dbReference>
<dbReference type="SUPFAM" id="SSF110087">
    <property type="entry name" value="DR1885-like metal-binding protein"/>
    <property type="match status" value="1"/>
</dbReference>
<sequence length="155" mass="16132">MRLSLFTPALAGLALIAACSNPVPDGASVIEVKGAYIVEPAAGQDIASGGMVVSVRGEAMSLTEVSTQAADHVELHTMSMENDRMSMQKVDSLPVTPAAPLVMARGGNHMMLFGFDSSLKVGDSVDLILTFDDGQDKEQILVTTAEIIGQGDTAP</sequence>
<dbReference type="InterPro" id="IPR058248">
    <property type="entry name" value="Lxx211020-like"/>
</dbReference>
<dbReference type="eggNOG" id="COG2847">
    <property type="taxonomic scope" value="Bacteria"/>
</dbReference>
<gene>
    <name evidence="1" type="ORF">HJO_13091</name>
</gene>
<evidence type="ECO:0000313" key="1">
    <source>
        <dbReference type="EMBL" id="KCZ90788.1"/>
    </source>
</evidence>
<comment type="caution">
    <text evidence="1">The sequence shown here is derived from an EMBL/GenBank/DDBJ whole genome shotgun (WGS) entry which is preliminary data.</text>
</comment>